<dbReference type="PANTHER" id="PTHR43791">
    <property type="entry name" value="PERMEASE-RELATED"/>
    <property type="match status" value="1"/>
</dbReference>
<keyword evidence="2" id="KW-0813">Transport</keyword>
<comment type="subcellular location">
    <subcellularLocation>
        <location evidence="1">Membrane</location>
        <topology evidence="1">Multi-pass membrane protein</topology>
    </subcellularLocation>
</comment>
<evidence type="ECO:0000256" key="4">
    <source>
        <dbReference type="ARBA" id="ARBA00022989"/>
    </source>
</evidence>
<dbReference type="Proteomes" id="UP000307440">
    <property type="component" value="Unassembled WGS sequence"/>
</dbReference>
<dbReference type="Pfam" id="PF07690">
    <property type="entry name" value="MFS_1"/>
    <property type="match status" value="1"/>
</dbReference>
<feature type="transmembrane region" description="Helical" evidence="7">
    <location>
        <begin position="223"/>
        <end position="243"/>
    </location>
</feature>
<dbReference type="SUPFAM" id="SSF103473">
    <property type="entry name" value="MFS general substrate transporter"/>
    <property type="match status" value="1"/>
</dbReference>
<feature type="transmembrane region" description="Helical" evidence="7">
    <location>
        <begin position="388"/>
        <end position="407"/>
    </location>
</feature>
<evidence type="ECO:0000256" key="1">
    <source>
        <dbReference type="ARBA" id="ARBA00004141"/>
    </source>
</evidence>
<gene>
    <name evidence="9" type="ORF">FA15DRAFT_690800</name>
</gene>
<dbReference type="GO" id="GO:0016020">
    <property type="term" value="C:membrane"/>
    <property type="evidence" value="ECO:0007669"/>
    <property type="project" value="UniProtKB-SubCell"/>
</dbReference>
<feature type="transmembrane region" description="Helical" evidence="7">
    <location>
        <begin position="162"/>
        <end position="180"/>
    </location>
</feature>
<evidence type="ECO:0000256" key="2">
    <source>
        <dbReference type="ARBA" id="ARBA00022448"/>
    </source>
</evidence>
<evidence type="ECO:0000313" key="10">
    <source>
        <dbReference type="Proteomes" id="UP000307440"/>
    </source>
</evidence>
<comment type="similarity">
    <text evidence="6">Belongs to the major facilitator superfamily. Allantoate permease family.</text>
</comment>
<reference evidence="9 10" key="1">
    <citation type="journal article" date="2019" name="Nat. Ecol. Evol.">
        <title>Megaphylogeny resolves global patterns of mushroom evolution.</title>
        <authorList>
            <person name="Varga T."/>
            <person name="Krizsan K."/>
            <person name="Foldi C."/>
            <person name="Dima B."/>
            <person name="Sanchez-Garcia M."/>
            <person name="Sanchez-Ramirez S."/>
            <person name="Szollosi G.J."/>
            <person name="Szarkandi J.G."/>
            <person name="Papp V."/>
            <person name="Albert L."/>
            <person name="Andreopoulos W."/>
            <person name="Angelini C."/>
            <person name="Antonin V."/>
            <person name="Barry K.W."/>
            <person name="Bougher N.L."/>
            <person name="Buchanan P."/>
            <person name="Buyck B."/>
            <person name="Bense V."/>
            <person name="Catcheside P."/>
            <person name="Chovatia M."/>
            <person name="Cooper J."/>
            <person name="Damon W."/>
            <person name="Desjardin D."/>
            <person name="Finy P."/>
            <person name="Geml J."/>
            <person name="Haridas S."/>
            <person name="Hughes K."/>
            <person name="Justo A."/>
            <person name="Karasinski D."/>
            <person name="Kautmanova I."/>
            <person name="Kiss B."/>
            <person name="Kocsube S."/>
            <person name="Kotiranta H."/>
            <person name="LaButti K.M."/>
            <person name="Lechner B.E."/>
            <person name="Liimatainen K."/>
            <person name="Lipzen A."/>
            <person name="Lukacs Z."/>
            <person name="Mihaltcheva S."/>
            <person name="Morgado L.N."/>
            <person name="Niskanen T."/>
            <person name="Noordeloos M.E."/>
            <person name="Ohm R.A."/>
            <person name="Ortiz-Santana B."/>
            <person name="Ovrebo C."/>
            <person name="Racz N."/>
            <person name="Riley R."/>
            <person name="Savchenko A."/>
            <person name="Shiryaev A."/>
            <person name="Soop K."/>
            <person name="Spirin V."/>
            <person name="Szebenyi C."/>
            <person name="Tomsovsky M."/>
            <person name="Tulloss R.E."/>
            <person name="Uehling J."/>
            <person name="Grigoriev I.V."/>
            <person name="Vagvolgyi C."/>
            <person name="Papp T."/>
            <person name="Martin F.M."/>
            <person name="Miettinen O."/>
            <person name="Hibbett D.S."/>
            <person name="Nagy L.G."/>
        </authorList>
    </citation>
    <scope>NUCLEOTIDE SEQUENCE [LARGE SCALE GENOMIC DNA]</scope>
    <source>
        <strain evidence="9 10">CBS 121175</strain>
    </source>
</reference>
<evidence type="ECO:0000256" key="3">
    <source>
        <dbReference type="ARBA" id="ARBA00022692"/>
    </source>
</evidence>
<evidence type="ECO:0000256" key="6">
    <source>
        <dbReference type="ARBA" id="ARBA00037968"/>
    </source>
</evidence>
<keyword evidence="5 7" id="KW-0472">Membrane</keyword>
<name>A0A5C3LAV2_COPMA</name>
<evidence type="ECO:0000256" key="5">
    <source>
        <dbReference type="ARBA" id="ARBA00023136"/>
    </source>
</evidence>
<dbReference type="FunFam" id="1.20.1250.20:FF:000064">
    <property type="entry name" value="MFS allantoate transporter"/>
    <property type="match status" value="1"/>
</dbReference>
<proteinExistence type="inferred from homology"/>
<feature type="transmembrane region" description="Helical" evidence="7">
    <location>
        <begin position="448"/>
        <end position="468"/>
    </location>
</feature>
<protein>
    <submittedName>
        <fullName evidence="9">Membrane transporter</fullName>
    </submittedName>
</protein>
<dbReference type="GO" id="GO:0022857">
    <property type="term" value="F:transmembrane transporter activity"/>
    <property type="evidence" value="ECO:0007669"/>
    <property type="project" value="InterPro"/>
</dbReference>
<dbReference type="AlphaFoldDB" id="A0A5C3LAV2"/>
<dbReference type="InterPro" id="IPR011701">
    <property type="entry name" value="MFS"/>
</dbReference>
<dbReference type="Gene3D" id="1.20.1250.20">
    <property type="entry name" value="MFS general substrate transporter like domains"/>
    <property type="match status" value="1"/>
</dbReference>
<dbReference type="STRING" id="230819.A0A5C3LAV2"/>
<feature type="transmembrane region" description="Helical" evidence="7">
    <location>
        <begin position="413"/>
        <end position="436"/>
    </location>
</feature>
<dbReference type="InterPro" id="IPR036259">
    <property type="entry name" value="MFS_trans_sf"/>
</dbReference>
<evidence type="ECO:0000256" key="7">
    <source>
        <dbReference type="SAM" id="Phobius"/>
    </source>
</evidence>
<organism evidence="9 10">
    <name type="scientific">Coprinopsis marcescibilis</name>
    <name type="common">Agaric fungus</name>
    <name type="synonym">Psathyrella marcescibilis</name>
    <dbReference type="NCBI Taxonomy" id="230819"/>
    <lineage>
        <taxon>Eukaryota</taxon>
        <taxon>Fungi</taxon>
        <taxon>Dikarya</taxon>
        <taxon>Basidiomycota</taxon>
        <taxon>Agaricomycotina</taxon>
        <taxon>Agaricomycetes</taxon>
        <taxon>Agaricomycetidae</taxon>
        <taxon>Agaricales</taxon>
        <taxon>Agaricineae</taxon>
        <taxon>Psathyrellaceae</taxon>
        <taxon>Coprinopsis</taxon>
    </lineage>
</organism>
<accession>A0A5C3LAV2</accession>
<keyword evidence="10" id="KW-1185">Reference proteome</keyword>
<evidence type="ECO:0000313" key="9">
    <source>
        <dbReference type="EMBL" id="TFK30169.1"/>
    </source>
</evidence>
<evidence type="ECO:0000259" key="8">
    <source>
        <dbReference type="PROSITE" id="PS50850"/>
    </source>
</evidence>
<dbReference type="PANTHER" id="PTHR43791:SF63">
    <property type="entry name" value="HIGH AFFINITY CYSTEINE TRANSPORTER"/>
    <property type="match status" value="1"/>
</dbReference>
<keyword evidence="3 7" id="KW-0812">Transmembrane</keyword>
<feature type="transmembrane region" description="Helical" evidence="7">
    <location>
        <begin position="187"/>
        <end position="211"/>
    </location>
</feature>
<sequence>MGFCTYIQLCTLKPLRSSWPLPFPVFSPLNLSRRCIPPPMSMESKSDFGEDKSELQRQVIKLQDVDVAVEVAEASTKALTPEIATRLRRKIDLHVMPFMCILYLMTFADKATLGQAAVLGIIPDAQLTQNQFNWLGTVFYLSYLVFEYPQNLALQRFPVGKWMSVNIFIWAIALMAHSACKSFGALFVVRFILGLCEGAITPGFMIVTSMFYTREEQTRRVGYWFLMNGTAIIFLGLLGFGVLHTKTANFMPWQWLMIITGVITFFTAVAFWFLFPDSPTSAWFLTAEERSLAIQRIKINQSGVENKKWKRDQFLEAFRDEKIWVMALFAAVSQVPNSLANQRQIIVNQFGFSTLNTTLLGCVDGLVEIIYIWVGVKIASIPAIGRGYGSILMFMPALLGSILVNALPSENRVGLLFSYWVTIFFVVPFPIFLGWVGSVISGHTKRTTANAIILIGYAIGNAAGPFMWKMMYQPRNRVPWMVISTSIVTSSVLILALRFMLSRENDVRDKETRDETYDNVCVEKETKDGGKAEQQIDKAFLDLTDIQNRDFRYIL</sequence>
<keyword evidence="4 7" id="KW-1133">Transmembrane helix</keyword>
<dbReference type="EMBL" id="ML210147">
    <property type="protein sequence ID" value="TFK30169.1"/>
    <property type="molecule type" value="Genomic_DNA"/>
</dbReference>
<feature type="transmembrane region" description="Helical" evidence="7">
    <location>
        <begin position="255"/>
        <end position="275"/>
    </location>
</feature>
<dbReference type="InterPro" id="IPR020846">
    <property type="entry name" value="MFS_dom"/>
</dbReference>
<dbReference type="OrthoDB" id="6730379at2759"/>
<feature type="domain" description="Major facilitator superfamily (MFS) profile" evidence="8">
    <location>
        <begin position="95"/>
        <end position="508"/>
    </location>
</feature>
<feature type="transmembrane region" description="Helical" evidence="7">
    <location>
        <begin position="480"/>
        <end position="501"/>
    </location>
</feature>
<dbReference type="PROSITE" id="PS50850">
    <property type="entry name" value="MFS"/>
    <property type="match status" value="1"/>
</dbReference>